<dbReference type="Proteomes" id="UP000053776">
    <property type="component" value="Unassembled WGS sequence"/>
</dbReference>
<gene>
    <name evidence="1" type="ORF">PVMG_05360</name>
</gene>
<organism evidence="1 2">
    <name type="scientific">Plasmodium vivax Mauritania I</name>
    <dbReference type="NCBI Taxonomy" id="1035515"/>
    <lineage>
        <taxon>Eukaryota</taxon>
        <taxon>Sar</taxon>
        <taxon>Alveolata</taxon>
        <taxon>Apicomplexa</taxon>
        <taxon>Aconoidasida</taxon>
        <taxon>Haemosporida</taxon>
        <taxon>Plasmodiidae</taxon>
        <taxon>Plasmodium</taxon>
        <taxon>Plasmodium (Plasmodium)</taxon>
    </lineage>
</organism>
<evidence type="ECO:0000313" key="2">
    <source>
        <dbReference type="Proteomes" id="UP000053776"/>
    </source>
</evidence>
<feature type="non-terminal residue" evidence="1">
    <location>
        <position position="1"/>
    </location>
</feature>
<protein>
    <submittedName>
        <fullName evidence="1">Uncharacterized protein</fullName>
    </submittedName>
</protein>
<reference evidence="1 2" key="1">
    <citation type="submission" date="2011-08" db="EMBL/GenBank/DDBJ databases">
        <title>The Genome Sequence of Plasmodium vivax Mauritania I.</title>
        <authorList>
            <consortium name="The Broad Institute Genome Sequencing Platform"/>
            <consortium name="The Broad Institute Genome Sequencing Center for Infectious Disease"/>
            <person name="Neafsey D."/>
            <person name="Carlton J."/>
            <person name="Barnwell J."/>
            <person name="Collins W."/>
            <person name="Escalante A."/>
            <person name="Mullikin J."/>
            <person name="Saul A."/>
            <person name="Guigo R."/>
            <person name="Camara F."/>
            <person name="Young S.K."/>
            <person name="Zeng Q."/>
            <person name="Gargeya S."/>
            <person name="Fitzgerald M."/>
            <person name="Haas B."/>
            <person name="Abouelleil A."/>
            <person name="Alvarado L."/>
            <person name="Arachchi H.M."/>
            <person name="Berlin A."/>
            <person name="Brown A."/>
            <person name="Chapman S.B."/>
            <person name="Chen Z."/>
            <person name="Dunbar C."/>
            <person name="Freedman E."/>
            <person name="Gearin G."/>
            <person name="Gellesch M."/>
            <person name="Goldberg J."/>
            <person name="Griggs A."/>
            <person name="Gujja S."/>
            <person name="Heiman D."/>
            <person name="Howarth C."/>
            <person name="Larson L."/>
            <person name="Lui A."/>
            <person name="MacDonald P.J.P."/>
            <person name="Montmayeur A."/>
            <person name="Murphy C."/>
            <person name="Neiman D."/>
            <person name="Pearson M."/>
            <person name="Priest M."/>
            <person name="Roberts A."/>
            <person name="Saif S."/>
            <person name="Shea T."/>
            <person name="Shenoy N."/>
            <person name="Sisk P."/>
            <person name="Stolte C."/>
            <person name="Sykes S."/>
            <person name="Wortman J."/>
            <person name="Nusbaum C."/>
            <person name="Birren B."/>
        </authorList>
    </citation>
    <scope>NUCLEOTIDE SEQUENCE [LARGE SCALE GENOMIC DNA]</scope>
    <source>
        <strain evidence="1 2">Mauritania I</strain>
    </source>
</reference>
<dbReference type="EMBL" id="KQ234975">
    <property type="protein sequence ID" value="KMZ95761.1"/>
    <property type="molecule type" value="Genomic_DNA"/>
</dbReference>
<dbReference type="AlphaFoldDB" id="A0A0J9TKY7"/>
<feature type="non-terminal residue" evidence="1">
    <location>
        <position position="94"/>
    </location>
</feature>
<proteinExistence type="predicted"/>
<accession>A0A0J9TKY7</accession>
<sequence length="94" mass="11178">TICPYYSYDTNYIEPINIIKLQNFNDYINIIVSTMKNKVEAHYSLCQKYICECVNIYKSMFKAHCSHEHTTDIKLKKTCDMLSTFKSTYTTFLY</sequence>
<evidence type="ECO:0000313" key="1">
    <source>
        <dbReference type="EMBL" id="KMZ95761.1"/>
    </source>
</evidence>
<name>A0A0J9TKY7_PLAVI</name>